<comment type="similarity">
    <text evidence="3">Belongs to the ARTD/PARP family.</text>
</comment>
<keyword evidence="2" id="KW-0539">Nucleus</keyword>
<dbReference type="PRINTS" id="PR00348">
    <property type="entry name" value="UBIQUITIN"/>
</dbReference>
<organism evidence="7">
    <name type="scientific">Chromera velia CCMP2878</name>
    <dbReference type="NCBI Taxonomy" id="1169474"/>
    <lineage>
        <taxon>Eukaryota</taxon>
        <taxon>Sar</taxon>
        <taxon>Alveolata</taxon>
        <taxon>Colpodellida</taxon>
        <taxon>Chromeraceae</taxon>
        <taxon>Chromera</taxon>
    </lineage>
</organism>
<dbReference type="VEuPathDB" id="CryptoDB:Cvel_14310"/>
<dbReference type="InterPro" id="IPR037197">
    <property type="entry name" value="WWE_dom_sf"/>
</dbReference>
<dbReference type="Gene3D" id="3.30.720.50">
    <property type="match status" value="1"/>
</dbReference>
<feature type="region of interest" description="Disordered" evidence="4">
    <location>
        <begin position="443"/>
        <end position="462"/>
    </location>
</feature>
<feature type="domain" description="Ubiquitin-like" evidence="5">
    <location>
        <begin position="1"/>
        <end position="51"/>
    </location>
</feature>
<sequence length="796" mass="87265">VKEKFEGKEGVRPPQQDMIFNGQTLEDDRTLSYYRIFNGSTLELKLRRNGREVVYELKFVNAPEGAVVADEVSMKSSPFILSNQDTVGELASLISSRVQTVVQALKLEGSAVKEEDWVIKQAGSARCSAFWPELAVEGGRVAKDRSTRELVQQMMAKFPTVDLSFDLSASRFFVSTGCVWEVCVGPSKWEALSKKVTIKLESYRSKIEAGNELPPPVEFSRQGATYKADGVTLMQVNTATGKVRALRRREKPPAETETQARSRTAHQEHSLKRPRRGASEEGAKASPVPKIQTEDGDFINGDWLAHDPDDTASETSQNGPSATTAAATAPQNDSTELLLCGSRKAAVEGQSWANRGGMLYDFFLRKALCPPCSFSGRPRAPPEIAAWVEENLKSSVTSHRRALGDPTWCCPPRLQVQNVEICLPSGLGLQYLMETAKRKERILSGEREDGRSIDGQSDDDPSMADAKFGSLPLFSHFPASEFGFCTDVSARVQARRSATELWLWHGTSDEGVEAVCKEGFDPCRGGEATGSLYGRGTYFAENASKADLYSGPGSHRHHAYGGPMRMLLSLVFVGVRDVKLEPLDEDSQSHRPADGCDSIVAAVRAEGGRVDHREFVVFDGRLAVPLFVVTYEHAGRPGIKAILGEGQKAGNPPLTDAGEVPARFGHFFEGVVNLLSEAVEGVIEKIPQAWMEWWIDKIPSRAEVREAVKRLPNGKAVGADSIVVEQLKAGGEAIISRLLEVFRAVWRERGVLKAFRDAVMVPVPKKGNRLLCDNWREIALLIVAGKVLTKIVGGRI</sequence>
<dbReference type="PANTHER" id="PTHR45740">
    <property type="entry name" value="POLY [ADP-RIBOSE] POLYMERASE"/>
    <property type="match status" value="1"/>
</dbReference>
<feature type="compositionally biased region" description="Basic and acidic residues" evidence="4">
    <location>
        <begin position="443"/>
        <end position="452"/>
    </location>
</feature>
<accession>A0A0G4EZP3</accession>
<dbReference type="GO" id="GO:0005634">
    <property type="term" value="C:nucleus"/>
    <property type="evidence" value="ECO:0007669"/>
    <property type="project" value="UniProtKB-SubCell"/>
</dbReference>
<proteinExistence type="inferred from homology"/>
<comment type="subcellular location">
    <subcellularLocation>
        <location evidence="1">Nucleus</location>
    </subcellularLocation>
</comment>
<gene>
    <name evidence="7" type="ORF">Cvel_14310</name>
</gene>
<dbReference type="GO" id="GO:1990404">
    <property type="term" value="F:NAD+-protein mono-ADP-ribosyltransferase activity"/>
    <property type="evidence" value="ECO:0007669"/>
    <property type="project" value="TreeGrafter"/>
</dbReference>
<dbReference type="InterPro" id="IPR051712">
    <property type="entry name" value="ARTD-AVP"/>
</dbReference>
<dbReference type="InterPro" id="IPR004170">
    <property type="entry name" value="WWE_dom"/>
</dbReference>
<dbReference type="Gene3D" id="3.10.20.90">
    <property type="entry name" value="Phosphatidylinositol 3-kinase Catalytic Subunit, Chain A, domain 1"/>
    <property type="match status" value="1"/>
</dbReference>
<dbReference type="SUPFAM" id="SSF56399">
    <property type="entry name" value="ADP-ribosylation"/>
    <property type="match status" value="1"/>
</dbReference>
<dbReference type="EMBL" id="CDMZ01000013">
    <property type="protein sequence ID" value="CEM04486.1"/>
    <property type="molecule type" value="Genomic_DNA"/>
</dbReference>
<evidence type="ECO:0000256" key="1">
    <source>
        <dbReference type="ARBA" id="ARBA00004123"/>
    </source>
</evidence>
<evidence type="ECO:0000256" key="2">
    <source>
        <dbReference type="ARBA" id="ARBA00023242"/>
    </source>
</evidence>
<dbReference type="PROSITE" id="PS50918">
    <property type="entry name" value="WWE"/>
    <property type="match status" value="1"/>
</dbReference>
<dbReference type="Pfam" id="PF00644">
    <property type="entry name" value="PARP"/>
    <property type="match status" value="1"/>
</dbReference>
<feature type="domain" description="WWE" evidence="6">
    <location>
        <begin position="166"/>
        <end position="248"/>
    </location>
</feature>
<dbReference type="PANTHER" id="PTHR45740:SF2">
    <property type="entry name" value="POLY [ADP-RIBOSE] POLYMERASE"/>
    <property type="match status" value="1"/>
</dbReference>
<dbReference type="SUPFAM" id="SSF54236">
    <property type="entry name" value="Ubiquitin-like"/>
    <property type="match status" value="1"/>
</dbReference>
<evidence type="ECO:0000313" key="7">
    <source>
        <dbReference type="EMBL" id="CEM04486.1"/>
    </source>
</evidence>
<dbReference type="InterPro" id="IPR000626">
    <property type="entry name" value="Ubiquitin-like_dom"/>
</dbReference>
<dbReference type="InterPro" id="IPR029071">
    <property type="entry name" value="Ubiquitin-like_domsf"/>
</dbReference>
<evidence type="ECO:0000259" key="6">
    <source>
        <dbReference type="PROSITE" id="PS50918"/>
    </source>
</evidence>
<dbReference type="AlphaFoldDB" id="A0A0G4EZP3"/>
<feature type="compositionally biased region" description="Basic and acidic residues" evidence="4">
    <location>
        <begin position="251"/>
        <end position="283"/>
    </location>
</feature>
<feature type="non-terminal residue" evidence="7">
    <location>
        <position position="1"/>
    </location>
</feature>
<dbReference type="PROSITE" id="PS50053">
    <property type="entry name" value="UBIQUITIN_2"/>
    <property type="match status" value="1"/>
</dbReference>
<feature type="region of interest" description="Disordered" evidence="4">
    <location>
        <begin position="239"/>
        <end position="332"/>
    </location>
</feature>
<evidence type="ECO:0008006" key="8">
    <source>
        <dbReference type="Google" id="ProtNLM"/>
    </source>
</evidence>
<evidence type="ECO:0000256" key="3">
    <source>
        <dbReference type="ARBA" id="ARBA00024347"/>
    </source>
</evidence>
<dbReference type="InterPro" id="IPR012317">
    <property type="entry name" value="Poly(ADP-ribose)pol_cat_dom"/>
</dbReference>
<dbReference type="InterPro" id="IPR019956">
    <property type="entry name" value="Ubiquitin_dom"/>
</dbReference>
<dbReference type="CDD" id="cd17039">
    <property type="entry name" value="Ubl_ubiquitin_like"/>
    <property type="match status" value="1"/>
</dbReference>
<dbReference type="GO" id="GO:0003950">
    <property type="term" value="F:NAD+ poly-ADP-ribosyltransferase activity"/>
    <property type="evidence" value="ECO:0007669"/>
    <property type="project" value="InterPro"/>
</dbReference>
<reference evidence="7" key="1">
    <citation type="submission" date="2014-11" db="EMBL/GenBank/DDBJ databases">
        <authorList>
            <person name="Otto D Thomas"/>
            <person name="Naeem Raeece"/>
        </authorList>
    </citation>
    <scope>NUCLEOTIDE SEQUENCE</scope>
</reference>
<protein>
    <recommendedName>
        <fullName evidence="8">Poly [ADP-ribose] polymerase</fullName>
    </recommendedName>
</protein>
<dbReference type="Pfam" id="PF00240">
    <property type="entry name" value="ubiquitin"/>
    <property type="match status" value="1"/>
</dbReference>
<dbReference type="Gene3D" id="3.90.228.10">
    <property type="match status" value="1"/>
</dbReference>
<name>A0A0G4EZP3_9ALVE</name>
<evidence type="ECO:0000256" key="4">
    <source>
        <dbReference type="SAM" id="MobiDB-lite"/>
    </source>
</evidence>
<evidence type="ECO:0000259" key="5">
    <source>
        <dbReference type="PROSITE" id="PS50053"/>
    </source>
</evidence>